<comment type="similarity">
    <text evidence="1">Belongs to the cycloisomerase 2 family.</text>
</comment>
<dbReference type="InterPro" id="IPR015943">
    <property type="entry name" value="WD40/YVTN_repeat-like_dom_sf"/>
</dbReference>
<proteinExistence type="inferred from homology"/>
<dbReference type="EMBL" id="QJNU01000499">
    <property type="protein sequence ID" value="RYO97080.1"/>
    <property type="molecule type" value="Genomic_DNA"/>
</dbReference>
<evidence type="ECO:0008006" key="5">
    <source>
        <dbReference type="Google" id="ProtNLM"/>
    </source>
</evidence>
<dbReference type="Gene3D" id="2.130.10.10">
    <property type="entry name" value="YVTN repeat-like/Quinoprotein amine dehydrogenase"/>
    <property type="match status" value="1"/>
</dbReference>
<dbReference type="InterPro" id="IPR019405">
    <property type="entry name" value="Lactonase_7-beta_prop"/>
</dbReference>
<reference evidence="3 4" key="1">
    <citation type="submission" date="2018-06" db="EMBL/GenBank/DDBJ databases">
        <title>Complete Genomes of Monosporascus.</title>
        <authorList>
            <person name="Robinson A.J."/>
            <person name="Natvig D.O."/>
        </authorList>
    </citation>
    <scope>NUCLEOTIDE SEQUENCE [LARGE SCALE GENOMIC DNA]</scope>
    <source>
        <strain evidence="3 4">CBS 110550</strain>
    </source>
</reference>
<evidence type="ECO:0000256" key="1">
    <source>
        <dbReference type="ARBA" id="ARBA00005564"/>
    </source>
</evidence>
<protein>
    <recommendedName>
        <fullName evidence="5">6-phosphogluconolactonase</fullName>
    </recommendedName>
</protein>
<keyword evidence="2" id="KW-0732">Signal</keyword>
<dbReference type="InterPro" id="IPR011048">
    <property type="entry name" value="Haem_d1_sf"/>
</dbReference>
<gene>
    <name evidence="3" type="ORF">DL764_007375</name>
</gene>
<accession>A0A4Q4T1Q5</accession>
<feature type="chain" id="PRO_5020639807" description="6-phosphogluconolactonase" evidence="2">
    <location>
        <begin position="17"/>
        <end position="392"/>
    </location>
</feature>
<dbReference type="SUPFAM" id="SSF51004">
    <property type="entry name" value="C-terminal (heme d1) domain of cytochrome cd1-nitrite reductase"/>
    <property type="match status" value="1"/>
</dbReference>
<dbReference type="OrthoDB" id="9972196at2759"/>
<evidence type="ECO:0000313" key="3">
    <source>
        <dbReference type="EMBL" id="RYO97080.1"/>
    </source>
</evidence>
<sequence>MYRSFTTLMALGMAAAAPFVPRQDAPRKLLIGTPAQIITADFNGASFTVTTKSHQPQTAPSWMIYREPNLVYAVNENGAEVNLFTLDENKANPTLVSTATGASGVVSLEFNEEKTRIVGASFGTGSYDIWDIQQDNSLKLLKNVEIPGPPAPGQETHRAHQALLDPSGRFFVIPNLGGDSIIVVDSESDSYAITNTVDVGAGSGPRHGDFVSLNGGSQATHYIVATENSNQLVLFALTYTGATIEFAEVQRLSTYGPAFPPKDPSTAAAGELVIANNGRDVYVSNRLSGNETDSIAHFALMADNTGSPALHFVDSVSSGGILPRMFSLGKDAQQEIVFVANQGGNTGVAALKRCPDTGSLTEEPLATLKMEDVIAEEFVGTPNVGPQFIQEI</sequence>
<organism evidence="3 4">
    <name type="scientific">Monosporascus ibericus</name>
    <dbReference type="NCBI Taxonomy" id="155417"/>
    <lineage>
        <taxon>Eukaryota</taxon>
        <taxon>Fungi</taxon>
        <taxon>Dikarya</taxon>
        <taxon>Ascomycota</taxon>
        <taxon>Pezizomycotina</taxon>
        <taxon>Sordariomycetes</taxon>
        <taxon>Xylariomycetidae</taxon>
        <taxon>Xylariales</taxon>
        <taxon>Xylariales incertae sedis</taxon>
        <taxon>Monosporascus</taxon>
    </lineage>
</organism>
<dbReference type="Proteomes" id="UP000293360">
    <property type="component" value="Unassembled WGS sequence"/>
</dbReference>
<comment type="caution">
    <text evidence="3">The sequence shown here is derived from an EMBL/GenBank/DDBJ whole genome shotgun (WGS) entry which is preliminary data.</text>
</comment>
<keyword evidence="4" id="KW-1185">Reference proteome</keyword>
<name>A0A4Q4T1Q5_9PEZI</name>
<dbReference type="GO" id="GO:0017057">
    <property type="term" value="F:6-phosphogluconolactonase activity"/>
    <property type="evidence" value="ECO:0007669"/>
    <property type="project" value="TreeGrafter"/>
</dbReference>
<evidence type="ECO:0000256" key="2">
    <source>
        <dbReference type="SAM" id="SignalP"/>
    </source>
</evidence>
<dbReference type="InterPro" id="IPR050282">
    <property type="entry name" value="Cycloisomerase_2"/>
</dbReference>
<dbReference type="PANTHER" id="PTHR30344:SF1">
    <property type="entry name" value="6-PHOSPHOGLUCONOLACTONASE"/>
    <property type="match status" value="1"/>
</dbReference>
<dbReference type="Pfam" id="PF10282">
    <property type="entry name" value="Lactonase"/>
    <property type="match status" value="1"/>
</dbReference>
<feature type="signal peptide" evidence="2">
    <location>
        <begin position="1"/>
        <end position="16"/>
    </location>
</feature>
<evidence type="ECO:0000313" key="4">
    <source>
        <dbReference type="Proteomes" id="UP000293360"/>
    </source>
</evidence>
<dbReference type="PANTHER" id="PTHR30344">
    <property type="entry name" value="6-PHOSPHOGLUCONOLACTONASE-RELATED"/>
    <property type="match status" value="1"/>
</dbReference>
<dbReference type="STRING" id="155417.A0A4Q4T1Q5"/>
<dbReference type="AlphaFoldDB" id="A0A4Q4T1Q5"/>